<organism evidence="7 8">
    <name type="scientific">Populibacterium corticicola</name>
    <dbReference type="NCBI Taxonomy" id="1812826"/>
    <lineage>
        <taxon>Bacteria</taxon>
        <taxon>Bacillati</taxon>
        <taxon>Actinomycetota</taxon>
        <taxon>Actinomycetes</taxon>
        <taxon>Micrococcales</taxon>
        <taxon>Jonesiaceae</taxon>
        <taxon>Populibacterium</taxon>
    </lineage>
</organism>
<evidence type="ECO:0000313" key="7">
    <source>
        <dbReference type="EMBL" id="MFD2841432.1"/>
    </source>
</evidence>
<dbReference type="PANTHER" id="PTHR23427:SF2">
    <property type="entry name" value="SURFEIT LOCUS PROTEIN 1"/>
    <property type="match status" value="1"/>
</dbReference>
<dbReference type="InterPro" id="IPR045214">
    <property type="entry name" value="Surf1/Surf4"/>
</dbReference>
<evidence type="ECO:0000256" key="6">
    <source>
        <dbReference type="RuleBase" id="RU363076"/>
    </source>
</evidence>
<dbReference type="CDD" id="cd06662">
    <property type="entry name" value="SURF1"/>
    <property type="match status" value="1"/>
</dbReference>
<keyword evidence="4 6" id="KW-1133">Transmembrane helix</keyword>
<feature type="transmembrane region" description="Helical" evidence="6">
    <location>
        <begin position="36"/>
        <end position="55"/>
    </location>
</feature>
<keyword evidence="3 6" id="KW-0812">Transmembrane</keyword>
<dbReference type="InterPro" id="IPR002994">
    <property type="entry name" value="Surf1/Shy1"/>
</dbReference>
<evidence type="ECO:0000256" key="1">
    <source>
        <dbReference type="ARBA" id="ARBA00004370"/>
    </source>
</evidence>
<dbReference type="PROSITE" id="PS50895">
    <property type="entry name" value="SURF1"/>
    <property type="match status" value="1"/>
</dbReference>
<protein>
    <recommendedName>
        <fullName evidence="6">SURF1-like protein</fullName>
    </recommendedName>
</protein>
<gene>
    <name evidence="7" type="ORF">ACFSYH_12775</name>
</gene>
<dbReference type="Proteomes" id="UP001597391">
    <property type="component" value="Unassembled WGS sequence"/>
</dbReference>
<dbReference type="EMBL" id="JBHUOP010000005">
    <property type="protein sequence ID" value="MFD2841432.1"/>
    <property type="molecule type" value="Genomic_DNA"/>
</dbReference>
<keyword evidence="8" id="KW-1185">Reference proteome</keyword>
<evidence type="ECO:0000256" key="4">
    <source>
        <dbReference type="ARBA" id="ARBA00022989"/>
    </source>
</evidence>
<evidence type="ECO:0000256" key="5">
    <source>
        <dbReference type="ARBA" id="ARBA00023136"/>
    </source>
</evidence>
<dbReference type="Pfam" id="PF02104">
    <property type="entry name" value="SURF1"/>
    <property type="match status" value="1"/>
</dbReference>
<accession>A0ABW5XH47</accession>
<evidence type="ECO:0000256" key="2">
    <source>
        <dbReference type="ARBA" id="ARBA00007165"/>
    </source>
</evidence>
<sequence length="307" mass="32963">MQKDDESRIDASDQETLQGGALAAAMVKIALSPQKIVLLIVFLAAAFVCARLGIWQLERAYERANLAQQHELAEAAAQEPSLLGEVLAPQAPFPGSLVGQRVSVSGIYEPENQLLVVGRHVEGEVGFLVLDSLLVTDDGLGGASWSDLSGQPRLPVVRGWIPTDAVSESGQIADEWVATLQPPTSQVDLVGWLQASEAAETRSLPVGQTSALSSAQLANAWGNPIYSGYFVVQSSTPAQPGDITLLPRPSIEGSDGLNLQNLFYAIQWWVFGGFAVALWLRLVRDDAKRSAQSQPSNPFDQLDAHTR</sequence>
<keyword evidence="5 6" id="KW-0472">Membrane</keyword>
<keyword evidence="6" id="KW-1003">Cell membrane</keyword>
<comment type="caution">
    <text evidence="7">The sequence shown here is derived from an EMBL/GenBank/DDBJ whole genome shotgun (WGS) entry which is preliminary data.</text>
</comment>
<name>A0ABW5XH47_9MICO</name>
<dbReference type="PANTHER" id="PTHR23427">
    <property type="entry name" value="SURFEIT LOCUS PROTEIN"/>
    <property type="match status" value="1"/>
</dbReference>
<reference evidence="8" key="1">
    <citation type="journal article" date="2019" name="Int. J. Syst. Evol. Microbiol.">
        <title>The Global Catalogue of Microorganisms (GCM) 10K type strain sequencing project: providing services to taxonomists for standard genome sequencing and annotation.</title>
        <authorList>
            <consortium name="The Broad Institute Genomics Platform"/>
            <consortium name="The Broad Institute Genome Sequencing Center for Infectious Disease"/>
            <person name="Wu L."/>
            <person name="Ma J."/>
        </authorList>
    </citation>
    <scope>NUCLEOTIDE SEQUENCE [LARGE SCALE GENOMIC DNA]</scope>
    <source>
        <strain evidence="8">KCTC 33576</strain>
    </source>
</reference>
<comment type="subcellular location">
    <subcellularLocation>
        <location evidence="6">Cell membrane</location>
        <topology evidence="6">Multi-pass membrane protein</topology>
    </subcellularLocation>
    <subcellularLocation>
        <location evidence="1">Membrane</location>
    </subcellularLocation>
</comment>
<evidence type="ECO:0000313" key="8">
    <source>
        <dbReference type="Proteomes" id="UP001597391"/>
    </source>
</evidence>
<feature type="transmembrane region" description="Helical" evidence="6">
    <location>
        <begin position="262"/>
        <end position="280"/>
    </location>
</feature>
<proteinExistence type="inferred from homology"/>
<dbReference type="RefSeq" id="WP_377467408.1">
    <property type="nucleotide sequence ID" value="NZ_JBHUOP010000005.1"/>
</dbReference>
<evidence type="ECO:0000256" key="3">
    <source>
        <dbReference type="ARBA" id="ARBA00022692"/>
    </source>
</evidence>
<comment type="similarity">
    <text evidence="2 6">Belongs to the SURF1 family.</text>
</comment>